<feature type="transmembrane region" description="Helical" evidence="1">
    <location>
        <begin position="118"/>
        <end position="138"/>
    </location>
</feature>
<reference evidence="2" key="1">
    <citation type="submission" date="2019-08" db="EMBL/GenBank/DDBJ databases">
        <authorList>
            <person name="Kucharzyk K."/>
            <person name="Murdoch R.W."/>
            <person name="Higgins S."/>
            <person name="Loffler F."/>
        </authorList>
    </citation>
    <scope>NUCLEOTIDE SEQUENCE</scope>
</reference>
<feature type="transmembrane region" description="Helical" evidence="1">
    <location>
        <begin position="90"/>
        <end position="112"/>
    </location>
</feature>
<keyword evidence="1" id="KW-0812">Transmembrane</keyword>
<sequence length="370" mass="38225">MKKINWVVVAAGAVVGLAAVVLTALGNPANMGFCIACFLRDIAGAVGMHSAAKVQYVRPEIIGLVLGAFIMSVATKEFRAKAGSSPATRFVLGGFVMIGALAFLGCPLRMVIRLGGGDANALVGLLGFIVGIVIGVQFLKRGFSLKRAYEVGRVEGSVLPIVMTGLLLLLLAVPALLKFSEEGPGSKHAPLFASLLIALAVGALAQKARLCMVGGIRDAVLFQDFKLLYGFVAIFLVVLIGNLITGNFHFGFMLQPIAHSNHLWNLLGMALVGWGSVLLGGCPLRQLILAGEGNGDSAVTVFGMISGAALAHNFGLAGSADALNDAKELVVGGISNAGKVAVVLGFVVFAVISVMNLPKEETAAVSMKTV</sequence>
<comment type="caution">
    <text evidence="2">The sequence shown here is derived from an EMBL/GenBank/DDBJ whole genome shotgun (WGS) entry which is preliminary data.</text>
</comment>
<evidence type="ECO:0000256" key="1">
    <source>
        <dbReference type="SAM" id="Phobius"/>
    </source>
</evidence>
<dbReference type="InterPro" id="IPR007272">
    <property type="entry name" value="Sulf_transp_TsuA/YedE"/>
</dbReference>
<feature type="transmembrane region" description="Helical" evidence="1">
    <location>
        <begin position="189"/>
        <end position="206"/>
    </location>
</feature>
<dbReference type="InterPro" id="IPR026366">
    <property type="entry name" value="Seleno_YedE"/>
</dbReference>
<dbReference type="Pfam" id="PF04143">
    <property type="entry name" value="Sulf_transp"/>
    <property type="match status" value="2"/>
</dbReference>
<feature type="transmembrane region" description="Helical" evidence="1">
    <location>
        <begin position="227"/>
        <end position="250"/>
    </location>
</feature>
<feature type="transmembrane region" description="Helical" evidence="1">
    <location>
        <begin position="296"/>
        <end position="317"/>
    </location>
</feature>
<dbReference type="AlphaFoldDB" id="A0A645ALG8"/>
<gene>
    <name evidence="2" type="ORF">SDC9_100722</name>
</gene>
<dbReference type="EMBL" id="VSSQ01014576">
    <property type="protein sequence ID" value="MPM53950.1"/>
    <property type="molecule type" value="Genomic_DNA"/>
</dbReference>
<feature type="transmembrane region" description="Helical" evidence="1">
    <location>
        <begin position="262"/>
        <end position="284"/>
    </location>
</feature>
<keyword evidence="1" id="KW-1133">Transmembrane helix</keyword>
<feature type="transmembrane region" description="Helical" evidence="1">
    <location>
        <begin position="158"/>
        <end position="177"/>
    </location>
</feature>
<protein>
    <submittedName>
        <fullName evidence="2">Uncharacterized protein</fullName>
    </submittedName>
</protein>
<feature type="transmembrane region" description="Helical" evidence="1">
    <location>
        <begin position="337"/>
        <end position="358"/>
    </location>
</feature>
<keyword evidence="1" id="KW-0472">Membrane</keyword>
<feature type="transmembrane region" description="Helical" evidence="1">
    <location>
        <begin position="6"/>
        <end position="25"/>
    </location>
</feature>
<organism evidence="2">
    <name type="scientific">bioreactor metagenome</name>
    <dbReference type="NCBI Taxonomy" id="1076179"/>
    <lineage>
        <taxon>unclassified sequences</taxon>
        <taxon>metagenomes</taxon>
        <taxon>ecological metagenomes</taxon>
    </lineage>
</organism>
<feature type="transmembrane region" description="Helical" evidence="1">
    <location>
        <begin position="61"/>
        <end position="78"/>
    </location>
</feature>
<proteinExistence type="predicted"/>
<accession>A0A645ALG8</accession>
<evidence type="ECO:0000313" key="2">
    <source>
        <dbReference type="EMBL" id="MPM53950.1"/>
    </source>
</evidence>
<dbReference type="NCBIfam" id="TIGR04112">
    <property type="entry name" value="seleno_YedE"/>
    <property type="match status" value="1"/>
</dbReference>
<name>A0A645ALG8_9ZZZZ</name>